<protein>
    <submittedName>
        <fullName evidence="2">Phosphoribosyltransferase</fullName>
    </submittedName>
</protein>
<dbReference type="Pfam" id="PF00156">
    <property type="entry name" value="Pribosyltran"/>
    <property type="match status" value="1"/>
</dbReference>
<dbReference type="PATRIC" id="fig|1703780.3.peg.720"/>
<dbReference type="AlphaFoldDB" id="A0A0S8GKV9"/>
<evidence type="ECO:0000313" key="3">
    <source>
        <dbReference type="Proteomes" id="UP000051096"/>
    </source>
</evidence>
<proteinExistence type="predicted"/>
<evidence type="ECO:0000313" key="2">
    <source>
        <dbReference type="EMBL" id="KPK73329.1"/>
    </source>
</evidence>
<sequence length="218" mass="24639">MFRDRKDAGEHLARALERYRNKRVIVLAIPRGGVQVGYEVAQYLNAELAIIITRKLPFPDEPEAGFGAIAEDGSTYLSPYLSQWVSKAVIQRIKEEQQAEIHRRISVLREGQPLPEMRGRTVILVDDGIAVGSTMRASIALCKHQKAEKIVVAVPVTGKRTAQTMSTLVDDTIILETPPSFHAVAEVYENWYDVSDREVLAIMEKYRRESTRIHQGRK</sequence>
<dbReference type="Gene3D" id="3.30.1310.20">
    <property type="entry name" value="PRTase-like"/>
    <property type="match status" value="1"/>
</dbReference>
<dbReference type="EMBL" id="LJUO01000011">
    <property type="protein sequence ID" value="KPK73329.1"/>
    <property type="molecule type" value="Genomic_DNA"/>
</dbReference>
<gene>
    <name evidence="2" type="ORF">AMJ87_02055</name>
</gene>
<name>A0A0S8GKV9_UNCW3</name>
<dbReference type="InterPro" id="IPR000836">
    <property type="entry name" value="PRTase_dom"/>
</dbReference>
<reference evidence="2 3" key="1">
    <citation type="journal article" date="2015" name="Microbiome">
        <title>Genomic resolution of linkages in carbon, nitrogen, and sulfur cycling among widespread estuary sediment bacteria.</title>
        <authorList>
            <person name="Baker B.J."/>
            <person name="Lazar C.S."/>
            <person name="Teske A.P."/>
            <person name="Dick G.J."/>
        </authorList>
    </citation>
    <scope>NUCLEOTIDE SEQUENCE [LARGE SCALE GENOMIC DNA]</scope>
    <source>
        <strain evidence="2">SM23_60</strain>
    </source>
</reference>
<dbReference type="InterPro" id="IPR029057">
    <property type="entry name" value="PRTase-like"/>
</dbReference>
<accession>A0A0S8GKV9</accession>
<organism evidence="2 3">
    <name type="scientific">candidate division WOR_3 bacterium SM23_60</name>
    <dbReference type="NCBI Taxonomy" id="1703780"/>
    <lineage>
        <taxon>Bacteria</taxon>
        <taxon>Bacteria division WOR-3</taxon>
    </lineage>
</organism>
<feature type="domain" description="Phosphoribosyltransferase" evidence="1">
    <location>
        <begin position="8"/>
        <end position="183"/>
    </location>
</feature>
<keyword evidence="2" id="KW-0808">Transferase</keyword>
<dbReference type="GO" id="GO:0016757">
    <property type="term" value="F:glycosyltransferase activity"/>
    <property type="evidence" value="ECO:0007669"/>
    <property type="project" value="UniProtKB-KW"/>
</dbReference>
<evidence type="ECO:0000259" key="1">
    <source>
        <dbReference type="Pfam" id="PF00156"/>
    </source>
</evidence>
<dbReference type="Proteomes" id="UP000051096">
    <property type="component" value="Unassembled WGS sequence"/>
</dbReference>
<dbReference type="SUPFAM" id="SSF53271">
    <property type="entry name" value="PRTase-like"/>
    <property type="match status" value="1"/>
</dbReference>
<dbReference type="CDD" id="cd06223">
    <property type="entry name" value="PRTases_typeI"/>
    <property type="match status" value="1"/>
</dbReference>
<keyword evidence="2" id="KW-0328">Glycosyltransferase</keyword>
<dbReference type="Gene3D" id="3.40.50.2020">
    <property type="match status" value="1"/>
</dbReference>
<comment type="caution">
    <text evidence="2">The sequence shown here is derived from an EMBL/GenBank/DDBJ whole genome shotgun (WGS) entry which is preliminary data.</text>
</comment>